<feature type="compositionally biased region" description="Acidic residues" evidence="10">
    <location>
        <begin position="382"/>
        <end position="392"/>
    </location>
</feature>
<evidence type="ECO:0000256" key="3">
    <source>
        <dbReference type="ARBA" id="ARBA00022448"/>
    </source>
</evidence>
<feature type="transmembrane region" description="Helical" evidence="11">
    <location>
        <begin position="592"/>
        <end position="611"/>
    </location>
</feature>
<dbReference type="GO" id="GO:0012505">
    <property type="term" value="C:endomembrane system"/>
    <property type="evidence" value="ECO:0007669"/>
    <property type="project" value="UniProtKB-SubCell"/>
</dbReference>
<protein>
    <recommendedName>
        <fullName evidence="14">Major facilitator superfamily (MFS) profile domain-containing protein</fullName>
    </recommendedName>
</protein>
<evidence type="ECO:0000256" key="1">
    <source>
        <dbReference type="ARBA" id="ARBA00004127"/>
    </source>
</evidence>
<evidence type="ECO:0000256" key="2">
    <source>
        <dbReference type="ARBA" id="ARBA00004613"/>
    </source>
</evidence>
<feature type="transmembrane region" description="Helical" evidence="11">
    <location>
        <begin position="550"/>
        <end position="571"/>
    </location>
</feature>
<dbReference type="Gene3D" id="1.20.1250.20">
    <property type="entry name" value="MFS general substrate transporter like domains"/>
    <property type="match status" value="2"/>
</dbReference>
<evidence type="ECO:0000313" key="12">
    <source>
        <dbReference type="EMBL" id="PXF21061.1"/>
    </source>
</evidence>
<feature type="transmembrane region" description="Helical" evidence="11">
    <location>
        <begin position="86"/>
        <end position="109"/>
    </location>
</feature>
<dbReference type="InterPro" id="IPR059100">
    <property type="entry name" value="TSP3_bac"/>
</dbReference>
<feature type="region of interest" description="Disordered" evidence="10">
    <location>
        <begin position="382"/>
        <end position="419"/>
    </location>
</feature>
<accession>A0A2V3HTG3</accession>
<keyword evidence="8 11" id="KW-1133">Transmembrane helix</keyword>
<feature type="transmembrane region" description="Helical" evidence="11">
    <location>
        <begin position="340"/>
        <end position="363"/>
    </location>
</feature>
<keyword evidence="5 11" id="KW-0812">Transmembrane</keyword>
<evidence type="ECO:0000256" key="7">
    <source>
        <dbReference type="ARBA" id="ARBA00022837"/>
    </source>
</evidence>
<feature type="transmembrane region" description="Helical" evidence="11">
    <location>
        <begin position="306"/>
        <end position="328"/>
    </location>
</feature>
<evidence type="ECO:0000256" key="10">
    <source>
        <dbReference type="SAM" id="MobiDB-lite"/>
    </source>
</evidence>
<comment type="caution">
    <text evidence="12">The sequence shown here is derived from an EMBL/GenBank/DDBJ whole genome shotgun (WGS) entry which is preliminary data.</text>
</comment>
<dbReference type="InterPro" id="IPR024671">
    <property type="entry name" value="Atg22-like"/>
</dbReference>
<keyword evidence="6" id="KW-0732">Signal</keyword>
<keyword evidence="9 11" id="KW-0472">Membrane</keyword>
<gene>
    <name evidence="12" type="ORF">CXX69_05595</name>
</gene>
<evidence type="ECO:0000313" key="13">
    <source>
        <dbReference type="Proteomes" id="UP000248161"/>
    </source>
</evidence>
<feature type="transmembrane region" description="Helical" evidence="11">
    <location>
        <begin position="121"/>
        <end position="139"/>
    </location>
</feature>
<keyword evidence="7" id="KW-0106">Calcium</keyword>
<feature type="transmembrane region" description="Helical" evidence="11">
    <location>
        <begin position="186"/>
        <end position="206"/>
    </location>
</feature>
<feature type="transmembrane region" description="Helical" evidence="11">
    <location>
        <begin position="212"/>
        <end position="236"/>
    </location>
</feature>
<proteinExistence type="predicted"/>
<dbReference type="InterPro" id="IPR050495">
    <property type="entry name" value="ATG22/LtaA_families"/>
</dbReference>
<evidence type="ECO:0000256" key="8">
    <source>
        <dbReference type="ARBA" id="ARBA00022989"/>
    </source>
</evidence>
<reference evidence="12 13" key="1">
    <citation type="journal article" date="2015" name="Nat. Commun.">
        <title>Genomic and transcriptomic evidence for scavenging of diverse organic compounds by widespread deep-sea archaea.</title>
        <authorList>
            <person name="Li M."/>
            <person name="Baker B.J."/>
            <person name="Anantharaman K."/>
            <person name="Jain S."/>
            <person name="Breier J.A."/>
            <person name="Dick G.J."/>
        </authorList>
    </citation>
    <scope>NUCLEOTIDE SEQUENCE [LARGE SCALE GENOMIC DNA]</scope>
    <source>
        <strain evidence="12">Cayman_51_deep</strain>
    </source>
</reference>
<keyword evidence="4" id="KW-0964">Secreted</keyword>
<dbReference type="SUPFAM" id="SSF103473">
    <property type="entry name" value="MFS general substrate transporter"/>
    <property type="match status" value="2"/>
</dbReference>
<feature type="transmembrane region" description="Helical" evidence="11">
    <location>
        <begin position="145"/>
        <end position="166"/>
    </location>
</feature>
<dbReference type="Pfam" id="PF11700">
    <property type="entry name" value="ATG22"/>
    <property type="match status" value="2"/>
</dbReference>
<sequence>MFGLSPMLKPSNLQRRLGNTMSDTVELDRTSDPRAVRGYAFYDWAKSSFETSVTTAVLPGWFAYIFLKANGLEATVLGVGITSDAIWSYGVAFAAIFVAILAPSFGVIADRRAIKMWWLRVLTYLGAGSTFLLAFAPMFGVSQQWVWLMVMFLMANVGLNGAGVFYNAILPHLGTDDEMDAISNRAYAYGYLGGGLLLAVHLVLFSTITGDWVIPFIMASSGVWWLGFACLTFAWVPEPPIENEMESLGVADSAKLAISELKKTFGQVTRFRTLFIYMLAYFFFIDGINSVSALAGIYGITVLGLTIGNLIVIILIIQFVAAPCAIGFTMLSKRTSTHYALSFSLVMWVVVIVGALAFAPLALDSHDEYDIQFDWDMDGDGITDADDDDTDGDWYSNAAETEAGTDPLDPASTPNPNPSRWLQERLAVAGGYVVSVGDSTYDRGLSQSNEEQAWASEWSNLLPLHLVENEAGDTIYEFDDPSGPATAVLDASGISGFTATFDEDSRFSMSVRGGDLDGTIALGDDHPTSLGDGPLDFVSDAVRDAAWEPLGIGVFGQFLMLGCMAGALLGGSQGLARSIFGQMVPETRSAEFFGFFGFFGRVAAILGPLLYGTLTVIYDSRVGIASICVLIIIGSVMMRWVDVDDGRRAAREEDARNRGISLESE</sequence>
<dbReference type="PANTHER" id="PTHR23519">
    <property type="entry name" value="AUTOPHAGY-RELATED PROTEIN 22"/>
    <property type="match status" value="1"/>
</dbReference>
<organism evidence="12 13">
    <name type="scientific">Candidatus Thalassarchaeum betae</name>
    <dbReference type="NCBI Taxonomy" id="2599289"/>
    <lineage>
        <taxon>Archaea</taxon>
        <taxon>Methanobacteriati</taxon>
        <taxon>Thermoplasmatota</taxon>
        <taxon>Candidatus Poseidoniia</taxon>
        <taxon>Candidatus Poseidoniales</taxon>
        <taxon>Candidatus Thalassarchaeaceae</taxon>
        <taxon>Candidatus Thalassarchaeum</taxon>
    </lineage>
</organism>
<comment type="subcellular location">
    <subcellularLocation>
        <location evidence="1">Endomembrane system</location>
        <topology evidence="1">Multi-pass membrane protein</topology>
    </subcellularLocation>
    <subcellularLocation>
        <location evidence="2">Secreted</location>
    </subcellularLocation>
</comment>
<evidence type="ECO:0000256" key="6">
    <source>
        <dbReference type="ARBA" id="ARBA00022729"/>
    </source>
</evidence>
<dbReference type="Pfam" id="PF18884">
    <property type="entry name" value="TSP3_bac"/>
    <property type="match status" value="1"/>
</dbReference>
<evidence type="ECO:0000256" key="9">
    <source>
        <dbReference type="ARBA" id="ARBA00023136"/>
    </source>
</evidence>
<keyword evidence="3" id="KW-0813">Transport</keyword>
<feature type="transmembrane region" description="Helical" evidence="11">
    <location>
        <begin position="623"/>
        <end position="641"/>
    </location>
</feature>
<evidence type="ECO:0000256" key="11">
    <source>
        <dbReference type="SAM" id="Phobius"/>
    </source>
</evidence>
<evidence type="ECO:0000256" key="5">
    <source>
        <dbReference type="ARBA" id="ARBA00022692"/>
    </source>
</evidence>
<dbReference type="InterPro" id="IPR036259">
    <property type="entry name" value="MFS_trans_sf"/>
</dbReference>
<dbReference type="Proteomes" id="UP000248161">
    <property type="component" value="Unassembled WGS sequence"/>
</dbReference>
<evidence type="ECO:0000256" key="4">
    <source>
        <dbReference type="ARBA" id="ARBA00022525"/>
    </source>
</evidence>
<dbReference type="EMBL" id="PSPG01000012">
    <property type="protein sequence ID" value="PXF21061.1"/>
    <property type="molecule type" value="Genomic_DNA"/>
</dbReference>
<dbReference type="AlphaFoldDB" id="A0A2V3HTG3"/>
<evidence type="ECO:0008006" key="14">
    <source>
        <dbReference type="Google" id="ProtNLM"/>
    </source>
</evidence>
<feature type="transmembrane region" description="Helical" evidence="11">
    <location>
        <begin position="274"/>
        <end position="300"/>
    </location>
</feature>
<dbReference type="PANTHER" id="PTHR23519:SF1">
    <property type="entry name" value="AUTOPHAGY-RELATED PROTEIN 22"/>
    <property type="match status" value="1"/>
</dbReference>
<name>A0A2V3HTG3_9ARCH</name>